<dbReference type="AlphaFoldDB" id="A0A7S2CAW7"/>
<proteinExistence type="predicted"/>
<accession>A0A7S2CAW7</accession>
<gene>
    <name evidence="1" type="ORF">DSPE1174_LOCUS13395</name>
</gene>
<organism evidence="1">
    <name type="scientific">Octactis speculum</name>
    <dbReference type="NCBI Taxonomy" id="3111310"/>
    <lineage>
        <taxon>Eukaryota</taxon>
        <taxon>Sar</taxon>
        <taxon>Stramenopiles</taxon>
        <taxon>Ochrophyta</taxon>
        <taxon>Dictyochophyceae</taxon>
        <taxon>Dictyochales</taxon>
        <taxon>Dictyochaceae</taxon>
        <taxon>Octactis</taxon>
    </lineage>
</organism>
<name>A0A7S2CAW7_9STRA</name>
<protein>
    <submittedName>
        <fullName evidence="1">Uncharacterized protein</fullName>
    </submittedName>
</protein>
<sequence length="101" mass="11635">MRIEVPFRRSTALYSAVQIMIDLEKHPKEFYTRVVNSNSKSGTKHAWCVVQCSMRHTKLLGGMRQLEYEGGASCGKHLLRPPHYSKITKRFGTCPQRAKRL</sequence>
<evidence type="ECO:0000313" key="1">
    <source>
        <dbReference type="EMBL" id="CAD9420202.1"/>
    </source>
</evidence>
<reference evidence="1" key="1">
    <citation type="submission" date="2021-01" db="EMBL/GenBank/DDBJ databases">
        <authorList>
            <person name="Corre E."/>
            <person name="Pelletier E."/>
            <person name="Niang G."/>
            <person name="Scheremetjew M."/>
            <person name="Finn R."/>
            <person name="Kale V."/>
            <person name="Holt S."/>
            <person name="Cochrane G."/>
            <person name="Meng A."/>
            <person name="Brown T."/>
            <person name="Cohen L."/>
        </authorList>
    </citation>
    <scope>NUCLEOTIDE SEQUENCE</scope>
    <source>
        <strain evidence="1">CCMP1381</strain>
    </source>
</reference>
<dbReference type="EMBL" id="HBGS01026382">
    <property type="protein sequence ID" value="CAD9420202.1"/>
    <property type="molecule type" value="Transcribed_RNA"/>
</dbReference>